<evidence type="ECO:0000256" key="1">
    <source>
        <dbReference type="SAM" id="MobiDB-lite"/>
    </source>
</evidence>
<reference evidence="2" key="1">
    <citation type="submission" date="2020-02" db="EMBL/GenBank/DDBJ databases">
        <authorList>
            <person name="Meier V. D."/>
        </authorList>
    </citation>
    <scope>NUCLEOTIDE SEQUENCE</scope>
    <source>
        <strain evidence="2">AVDCRST_MAG52</strain>
    </source>
</reference>
<proteinExistence type="predicted"/>
<accession>A0A6J4IMP4</accession>
<dbReference type="EMBL" id="CADCTN010000166">
    <property type="protein sequence ID" value="CAA9254933.1"/>
    <property type="molecule type" value="Genomic_DNA"/>
</dbReference>
<sequence>MSRPDKSVPRPAPREPRTSEFEKRGGYPSPDRPVGQLPKVRRGPGPGGARPSEIHPPTGKK</sequence>
<feature type="region of interest" description="Disordered" evidence="1">
    <location>
        <begin position="1"/>
        <end position="61"/>
    </location>
</feature>
<evidence type="ECO:0000313" key="2">
    <source>
        <dbReference type="EMBL" id="CAA9254933.1"/>
    </source>
</evidence>
<dbReference type="AlphaFoldDB" id="A0A6J4IMP4"/>
<feature type="compositionally biased region" description="Basic and acidic residues" evidence="1">
    <location>
        <begin position="1"/>
        <end position="25"/>
    </location>
</feature>
<protein>
    <submittedName>
        <fullName evidence="2">Uncharacterized protein</fullName>
    </submittedName>
</protein>
<name>A0A6J4IMP4_9ACTN</name>
<organism evidence="2">
    <name type="scientific">uncultured Blastococcus sp</name>
    <dbReference type="NCBI Taxonomy" id="217144"/>
    <lineage>
        <taxon>Bacteria</taxon>
        <taxon>Bacillati</taxon>
        <taxon>Actinomycetota</taxon>
        <taxon>Actinomycetes</taxon>
        <taxon>Geodermatophilales</taxon>
        <taxon>Geodermatophilaceae</taxon>
        <taxon>Blastococcus</taxon>
        <taxon>environmental samples</taxon>
    </lineage>
</organism>
<gene>
    <name evidence="2" type="ORF">AVDCRST_MAG52-2304</name>
</gene>